<dbReference type="Proteomes" id="UP000190811">
    <property type="component" value="Chromosome"/>
</dbReference>
<reference evidence="1" key="3">
    <citation type="submission" date="2017-02" db="EMBL/GenBank/DDBJ databases">
        <title>Evolutionary dynamics of pathoadaptation revealed by three independent acquisitions of the VirB/D4 type IV secretion system in Bartonella.</title>
        <authorList>
            <person name="Harms A."/>
            <person name="Segers F.H.I.D."/>
            <person name="Quebatte M."/>
            <person name="Mistl C."/>
            <person name="Manfredi P."/>
            <person name="Koerner J."/>
            <person name="Chomel B."/>
            <person name="Kosoy M."/>
            <person name="Maruyama S."/>
            <person name="Engel P."/>
            <person name="Dehio C."/>
        </authorList>
    </citation>
    <scope>NUCLEOTIDE SEQUENCE [LARGE SCALE GENOMIC DNA]</scope>
    <source>
        <strain evidence="1">R1</strain>
    </source>
</reference>
<sequence length="100" mass="11307">MRHSALIKDIELFLTNNKMSPYTFGFKSIKNGRLVSRLRHGGRIWPETEMRIRTFMKYYPNNIRPGVTNQDLPPSPEFVDGCAVSGAGYEQTDAQQSLGG</sequence>
<reference evidence="3" key="2">
    <citation type="journal article" date="2017" name="Genome Biol. Evol.">
        <title>Evolutionary Dynamics of Pathoadaptation Revealed by Three Independent Acquisitions of the VirB/D4 Type IV Secretion System in Bartonella.</title>
        <authorList>
            <person name="Harms A."/>
            <person name="Segers F.H."/>
            <person name="Quebatte M."/>
            <person name="Mistl C."/>
            <person name="Manfredi P."/>
            <person name="Korner J."/>
            <person name="Chomel B.B."/>
            <person name="Kosoy M."/>
            <person name="Maruyama S."/>
            <person name="Engel P."/>
            <person name="Dehio C."/>
        </authorList>
    </citation>
    <scope>NUCLEOTIDE SEQUENCE [LARGE SCALE GENOMIC DNA]</scope>
    <source>
        <strain evidence="3">R1</strain>
    </source>
</reference>
<protein>
    <submittedName>
        <fullName evidence="2">Uncharacterized protein</fullName>
    </submittedName>
</protein>
<evidence type="ECO:0000313" key="1">
    <source>
        <dbReference type="EMBL" id="AQX30183.1"/>
    </source>
</evidence>
<name>E6YYZ3_BARSR</name>
<gene>
    <name evidence="2" type="ORF">B11C_20010</name>
    <name evidence="1" type="ORF">BscR1v2_002280</name>
</gene>
<dbReference type="EMBL" id="CP019789">
    <property type="protein sequence ID" value="AQX30183.1"/>
    <property type="molecule type" value="Genomic_DNA"/>
</dbReference>
<dbReference type="STRING" id="687861.BscR1v2_002280"/>
<evidence type="ECO:0000313" key="2">
    <source>
        <dbReference type="EMBL" id="CBI81733.1"/>
    </source>
</evidence>
<accession>E6YYZ3</accession>
<dbReference type="EMBL" id="FN645507">
    <property type="protein sequence ID" value="CBI81733.1"/>
    <property type="molecule type" value="Genomic_DNA"/>
</dbReference>
<dbReference type="AlphaFoldDB" id="E6YYZ3"/>
<evidence type="ECO:0000313" key="3">
    <source>
        <dbReference type="Proteomes" id="UP000190811"/>
    </source>
</evidence>
<organism evidence="2">
    <name type="scientific">Bartonella schoenbuchensis (strain DSM 13525 / NCTC 13165 / R1)</name>
    <dbReference type="NCBI Taxonomy" id="687861"/>
    <lineage>
        <taxon>Bacteria</taxon>
        <taxon>Pseudomonadati</taxon>
        <taxon>Pseudomonadota</taxon>
        <taxon>Alphaproteobacteria</taxon>
        <taxon>Hyphomicrobiales</taxon>
        <taxon>Bartonellaceae</taxon>
        <taxon>Bartonella</taxon>
    </lineage>
</organism>
<dbReference type="RefSeq" id="WP_078689417.1">
    <property type="nucleotide sequence ID" value="NZ_CP019789.1"/>
</dbReference>
<proteinExistence type="predicted"/>
<reference evidence="2" key="1">
    <citation type="journal article" date="2011" name="PLoS Genet.">
        <title>Parallel evolution of a type IV secretion system in radiating lineages of the host-restricted bacterial pathogen Bartonella.</title>
        <authorList>
            <person name="Engel P."/>
            <person name="Salzburger W."/>
            <person name="Liesch M."/>
            <person name="Chang C.C."/>
            <person name="Maruyama S."/>
            <person name="Lanz C."/>
            <person name="Calteau A."/>
            <person name="Lajus A."/>
            <person name="Medigue C."/>
            <person name="Schuster S.C."/>
            <person name="Dehio C."/>
        </authorList>
    </citation>
    <scope>NUCLEOTIDE SEQUENCE</scope>
    <source>
        <strain evidence="2">R1</strain>
    </source>
</reference>